<sequence>MAVFNSLTTHGLLWITGQVSIISFLLVMLLVNQYTTTKINLQQRASSSVHRMLQGRDGHPHLTSYQDGIPLDCHVLHRSNSCNNLPNYFMYSSKRPQFKSTVINFMHVPKSGGTTMKECMNMVASNLVRDEPFLLHTEGRIQVTQDILNGDFRILNSTSLFMGDYSFGFCDLIHGIIGDKKCSTFVILREPYDRMVSNYYYCIELNQTIPGIPDCRTHTITEWALRTKSILWNEIFTDIDCTKNMNWECKMNYRTLEESYLLSQNTTYVEALVAGLDKHFSVVGLTEDMETSLKMLQQAYGLPFFDTCQTLDYNAGTYKKTMNKKLLKSIAKNQLMAHPAVRELLYPEILMYNRAKEIFEIQKKELESL</sequence>
<dbReference type="PANTHER" id="PTHR32301:SF6">
    <property type="entry name" value="GOLVESIN-RELATED"/>
    <property type="match status" value="1"/>
</dbReference>
<dbReference type="Pfam" id="PF03567">
    <property type="entry name" value="Sulfotransfer_2"/>
    <property type="match status" value="1"/>
</dbReference>
<dbReference type="GO" id="GO:0008146">
    <property type="term" value="F:sulfotransferase activity"/>
    <property type="evidence" value="ECO:0007669"/>
    <property type="project" value="InterPro"/>
</dbReference>
<dbReference type="Gene3D" id="3.40.50.300">
    <property type="entry name" value="P-loop containing nucleotide triphosphate hydrolases"/>
    <property type="match status" value="1"/>
</dbReference>
<keyword evidence="1" id="KW-0812">Transmembrane</keyword>
<proteinExistence type="predicted"/>
<comment type="caution">
    <text evidence="2">The sequence shown here is derived from an EMBL/GenBank/DDBJ whole genome shotgun (WGS) entry which is preliminary data.</text>
</comment>
<evidence type="ECO:0000256" key="1">
    <source>
        <dbReference type="SAM" id="Phobius"/>
    </source>
</evidence>
<feature type="transmembrane region" description="Helical" evidence="1">
    <location>
        <begin position="12"/>
        <end position="31"/>
    </location>
</feature>
<organism evidence="2 3">
    <name type="scientific">Stichopus japonicus</name>
    <name type="common">Sea cucumber</name>
    <dbReference type="NCBI Taxonomy" id="307972"/>
    <lineage>
        <taxon>Eukaryota</taxon>
        <taxon>Metazoa</taxon>
        <taxon>Echinodermata</taxon>
        <taxon>Eleutherozoa</taxon>
        <taxon>Echinozoa</taxon>
        <taxon>Holothuroidea</taxon>
        <taxon>Aspidochirotacea</taxon>
        <taxon>Aspidochirotida</taxon>
        <taxon>Stichopodidae</taxon>
        <taxon>Apostichopus</taxon>
    </lineage>
</organism>
<gene>
    <name evidence="2" type="ORF">BSL78_06259</name>
</gene>
<keyword evidence="1" id="KW-1133">Transmembrane helix</keyword>
<keyword evidence="1" id="KW-0472">Membrane</keyword>
<evidence type="ECO:0000313" key="3">
    <source>
        <dbReference type="Proteomes" id="UP000230750"/>
    </source>
</evidence>
<dbReference type="GO" id="GO:0016020">
    <property type="term" value="C:membrane"/>
    <property type="evidence" value="ECO:0007669"/>
    <property type="project" value="InterPro"/>
</dbReference>
<dbReference type="Proteomes" id="UP000230750">
    <property type="component" value="Unassembled WGS sequence"/>
</dbReference>
<keyword evidence="3" id="KW-1185">Reference proteome</keyword>
<dbReference type="InterPro" id="IPR053259">
    <property type="entry name" value="Golvesin-related_Golgi"/>
</dbReference>
<reference evidence="2 3" key="1">
    <citation type="journal article" date="2017" name="PLoS Biol.">
        <title>The sea cucumber genome provides insights into morphological evolution and visceral regeneration.</title>
        <authorList>
            <person name="Zhang X."/>
            <person name="Sun L."/>
            <person name="Yuan J."/>
            <person name="Sun Y."/>
            <person name="Gao Y."/>
            <person name="Zhang L."/>
            <person name="Li S."/>
            <person name="Dai H."/>
            <person name="Hamel J.F."/>
            <person name="Liu C."/>
            <person name="Yu Y."/>
            <person name="Liu S."/>
            <person name="Lin W."/>
            <person name="Guo K."/>
            <person name="Jin S."/>
            <person name="Xu P."/>
            <person name="Storey K.B."/>
            <person name="Huan P."/>
            <person name="Zhang T."/>
            <person name="Zhou Y."/>
            <person name="Zhang J."/>
            <person name="Lin C."/>
            <person name="Li X."/>
            <person name="Xing L."/>
            <person name="Huo D."/>
            <person name="Sun M."/>
            <person name="Wang L."/>
            <person name="Mercier A."/>
            <person name="Li F."/>
            <person name="Yang H."/>
            <person name="Xiang J."/>
        </authorList>
    </citation>
    <scope>NUCLEOTIDE SEQUENCE [LARGE SCALE GENOMIC DNA]</scope>
    <source>
        <strain evidence="2">Shaxun</strain>
        <tissue evidence="2">Muscle</tissue>
    </source>
</reference>
<name>A0A2G8L9C5_STIJA</name>
<protein>
    <submittedName>
        <fullName evidence="2">Uncharacterized protein</fullName>
    </submittedName>
</protein>
<dbReference type="OrthoDB" id="10010208at2759"/>
<dbReference type="PANTHER" id="PTHR32301">
    <property type="entry name" value="COUNTIN RECEPTOR CNR3-RELATED"/>
    <property type="match status" value="1"/>
</dbReference>
<dbReference type="InterPro" id="IPR027417">
    <property type="entry name" value="P-loop_NTPase"/>
</dbReference>
<dbReference type="SUPFAM" id="SSF52540">
    <property type="entry name" value="P-loop containing nucleoside triphosphate hydrolases"/>
    <property type="match status" value="1"/>
</dbReference>
<dbReference type="EMBL" id="MRZV01000162">
    <property type="protein sequence ID" value="PIK56856.1"/>
    <property type="molecule type" value="Genomic_DNA"/>
</dbReference>
<accession>A0A2G8L9C5</accession>
<dbReference type="AlphaFoldDB" id="A0A2G8L9C5"/>
<dbReference type="InterPro" id="IPR005331">
    <property type="entry name" value="Sulfotransferase"/>
</dbReference>
<evidence type="ECO:0000313" key="2">
    <source>
        <dbReference type="EMBL" id="PIK56856.1"/>
    </source>
</evidence>